<dbReference type="Pfam" id="PF25852">
    <property type="entry name" value="DUF6242_C"/>
    <property type="match status" value="1"/>
</dbReference>
<feature type="chain" id="PRO_5017066561" description="DUF6242 domain-containing protein" evidence="1">
    <location>
        <begin position="28"/>
        <end position="421"/>
    </location>
</feature>
<feature type="signal peptide" evidence="1">
    <location>
        <begin position="1"/>
        <end position="27"/>
    </location>
</feature>
<reference evidence="3 4" key="1">
    <citation type="journal article" date="2018" name="Int. J. Syst. Evol. Microbiol.">
        <title>Parvibium lacunae gen. nov., sp. nov., a new member of the family Alcaligenaceae isolated from a freshwater pond.</title>
        <authorList>
            <person name="Chen W.M."/>
            <person name="Xie P.B."/>
            <person name="Hsu M.Y."/>
            <person name="Sheu S.Y."/>
        </authorList>
    </citation>
    <scope>NUCLEOTIDE SEQUENCE [LARGE SCALE GENOMIC DNA]</scope>
    <source>
        <strain evidence="3 4">KMB9</strain>
    </source>
</reference>
<gene>
    <name evidence="3" type="ORF">DU000_00210</name>
</gene>
<dbReference type="SUPFAM" id="SSF110296">
    <property type="entry name" value="Oligoxyloglucan reducing end-specific cellobiohydrolase"/>
    <property type="match status" value="1"/>
</dbReference>
<evidence type="ECO:0000256" key="1">
    <source>
        <dbReference type="SAM" id="SignalP"/>
    </source>
</evidence>
<dbReference type="InterPro" id="IPR036116">
    <property type="entry name" value="FN3_sf"/>
</dbReference>
<comment type="caution">
    <text evidence="3">The sequence shown here is derived from an EMBL/GenBank/DDBJ whole genome shotgun (WGS) entry which is preliminary data.</text>
</comment>
<dbReference type="Proteomes" id="UP000252357">
    <property type="component" value="Unassembled WGS sequence"/>
</dbReference>
<dbReference type="SUPFAM" id="SSF49265">
    <property type="entry name" value="Fibronectin type III"/>
    <property type="match status" value="1"/>
</dbReference>
<dbReference type="OrthoDB" id="9767885at2"/>
<accession>A0A368L6N6</accession>
<protein>
    <recommendedName>
        <fullName evidence="2">DUF6242 domain-containing protein</fullName>
    </recommendedName>
</protein>
<dbReference type="InterPro" id="IPR015943">
    <property type="entry name" value="WD40/YVTN_repeat-like_dom_sf"/>
</dbReference>
<organism evidence="3 4">
    <name type="scientific">Parvibium lacunae</name>
    <dbReference type="NCBI Taxonomy" id="1888893"/>
    <lineage>
        <taxon>Bacteria</taxon>
        <taxon>Pseudomonadati</taxon>
        <taxon>Pseudomonadota</taxon>
        <taxon>Betaproteobacteria</taxon>
        <taxon>Burkholderiales</taxon>
        <taxon>Alcaligenaceae</taxon>
        <taxon>Parvibium</taxon>
    </lineage>
</organism>
<dbReference type="Gene3D" id="2.130.10.10">
    <property type="entry name" value="YVTN repeat-like/Quinoprotein amine dehydrogenase"/>
    <property type="match status" value="1"/>
</dbReference>
<name>A0A368L6N6_9BURK</name>
<evidence type="ECO:0000313" key="3">
    <source>
        <dbReference type="EMBL" id="RCS59222.1"/>
    </source>
</evidence>
<evidence type="ECO:0000259" key="2">
    <source>
        <dbReference type="Pfam" id="PF25852"/>
    </source>
</evidence>
<evidence type="ECO:0000313" key="4">
    <source>
        <dbReference type="Proteomes" id="UP000252357"/>
    </source>
</evidence>
<dbReference type="EMBL" id="QPGB01000001">
    <property type="protein sequence ID" value="RCS59222.1"/>
    <property type="molecule type" value="Genomic_DNA"/>
</dbReference>
<keyword evidence="1" id="KW-0732">Signal</keyword>
<proteinExistence type="predicted"/>
<dbReference type="InterPro" id="IPR058667">
    <property type="entry name" value="DUF6242_C"/>
</dbReference>
<feature type="domain" description="DUF6242" evidence="2">
    <location>
        <begin position="177"/>
        <end position="321"/>
    </location>
</feature>
<dbReference type="AlphaFoldDB" id="A0A368L6N6"/>
<dbReference type="RefSeq" id="WP_114401372.1">
    <property type="nucleotide sequence ID" value="NZ_QPGB01000001.1"/>
</dbReference>
<keyword evidence="4" id="KW-1185">Reference proteome</keyword>
<sequence length="421" mass="42788">MICAPRLLHRLLLGALTVSLLGLSACRKESAPSDAPTGVTLTAQEGQLTVSWTQESGFDYTIFYAPGTSVSTSATDPSTRLIFNPSSPRVITGLTNGQVYAVIMNKSRNGSPGGPATPVATATPSIAGASWLAGAAITGSPNLVGLAYGAGKFVAVGNVGLVYSSTYGRDFTAVSGLVWRDASAVSVTAPTALTALYFDGTSFITAGADNHIYSSTDTVTWTRRTTAALAQPITGINRYGSVYVAVGNSNTIRTSTDLITWNTPATVPALGSNLLSVTTLNSYIIATGAGGVVLTSTDPANTWTQRATGLATEDIHAVTYNATAARYVAVGKSGRVLTATDPTATWTASVITGTPNLFAVSTGTRVFAVGQSGTTVTTTDNTGNTWATAVAAGSNNLNAVAFATGRAVAVGNAGASYASPN</sequence>
<dbReference type="PROSITE" id="PS51257">
    <property type="entry name" value="PROKAR_LIPOPROTEIN"/>
    <property type="match status" value="1"/>
</dbReference>